<comment type="caution">
    <text evidence="1">The sequence shown here is derived from an EMBL/GenBank/DDBJ whole genome shotgun (WGS) entry which is preliminary data.</text>
</comment>
<dbReference type="EMBL" id="BGPR01000012">
    <property type="protein sequence ID" value="GBL77250.1"/>
    <property type="molecule type" value="Genomic_DNA"/>
</dbReference>
<reference evidence="1 2" key="1">
    <citation type="journal article" date="2019" name="Sci. Rep.">
        <title>Orb-weaving spider Araneus ventricosus genome elucidates the spidroin gene catalogue.</title>
        <authorList>
            <person name="Kono N."/>
            <person name="Nakamura H."/>
            <person name="Ohtoshi R."/>
            <person name="Moran D.A.P."/>
            <person name="Shinohara A."/>
            <person name="Yoshida Y."/>
            <person name="Fujiwara M."/>
            <person name="Mori M."/>
            <person name="Tomita M."/>
            <person name="Arakawa K."/>
        </authorList>
    </citation>
    <scope>NUCLEOTIDE SEQUENCE [LARGE SCALE GENOMIC DNA]</scope>
</reference>
<proteinExistence type="predicted"/>
<evidence type="ECO:0000313" key="2">
    <source>
        <dbReference type="Proteomes" id="UP000499080"/>
    </source>
</evidence>
<dbReference type="AlphaFoldDB" id="A0A4Y2AC32"/>
<sequence>MKKEYFLTDAGCNGTVHVQFSLHITKLPILKQHEGYLGRPFSWNRVQMTRMTPGAQPLQTCAPHHVGGKFALTYMFKCNGPIHDGSFSGIEFRACTHCPEADS</sequence>
<name>A0A4Y2AC32_ARAVE</name>
<protein>
    <submittedName>
        <fullName evidence="1">Uncharacterized protein</fullName>
    </submittedName>
</protein>
<accession>A0A4Y2AC32</accession>
<dbReference type="Proteomes" id="UP000499080">
    <property type="component" value="Unassembled WGS sequence"/>
</dbReference>
<keyword evidence="2" id="KW-1185">Reference proteome</keyword>
<organism evidence="1 2">
    <name type="scientific">Araneus ventricosus</name>
    <name type="common">Orbweaver spider</name>
    <name type="synonym">Epeira ventricosa</name>
    <dbReference type="NCBI Taxonomy" id="182803"/>
    <lineage>
        <taxon>Eukaryota</taxon>
        <taxon>Metazoa</taxon>
        <taxon>Ecdysozoa</taxon>
        <taxon>Arthropoda</taxon>
        <taxon>Chelicerata</taxon>
        <taxon>Arachnida</taxon>
        <taxon>Araneae</taxon>
        <taxon>Araneomorphae</taxon>
        <taxon>Entelegynae</taxon>
        <taxon>Araneoidea</taxon>
        <taxon>Araneidae</taxon>
        <taxon>Araneus</taxon>
    </lineage>
</organism>
<gene>
    <name evidence="1" type="ORF">AVEN_41710_1</name>
</gene>
<evidence type="ECO:0000313" key="1">
    <source>
        <dbReference type="EMBL" id="GBL77250.1"/>
    </source>
</evidence>